<keyword evidence="2" id="KW-0413">Isomerase</keyword>
<evidence type="ECO:0000313" key="2">
    <source>
        <dbReference type="EMBL" id="MCP2170063.1"/>
    </source>
</evidence>
<dbReference type="Proteomes" id="UP001206128">
    <property type="component" value="Unassembled WGS sequence"/>
</dbReference>
<keyword evidence="3" id="KW-1185">Reference proteome</keyword>
<dbReference type="AlphaFoldDB" id="A0AAE3KPN4"/>
<dbReference type="RefSeq" id="WP_253779819.1">
    <property type="nucleotide sequence ID" value="NZ_JAMTCK010000024.1"/>
</dbReference>
<proteinExistence type="predicted"/>
<sequence length="120" mass="13411">MDLASAKENVHRYYRLVDEGNHSGLLGLFAEDAVYERPGYQPLVGRAALRDFYSGERVIADGRHTVRTLVAEGDRIAVHGDFVGVLKDGTDVSLRFADFFVLGADGRFVRRDTFFFSPLV</sequence>
<evidence type="ECO:0000313" key="3">
    <source>
        <dbReference type="Proteomes" id="UP001206128"/>
    </source>
</evidence>
<dbReference type="Pfam" id="PF12680">
    <property type="entry name" value="SnoaL_2"/>
    <property type="match status" value="1"/>
</dbReference>
<reference evidence="2" key="1">
    <citation type="submission" date="2022-06" db="EMBL/GenBank/DDBJ databases">
        <title>Genomic Encyclopedia of Archaeal and Bacterial Type Strains, Phase II (KMG-II): from individual species to whole genera.</title>
        <authorList>
            <person name="Goeker M."/>
        </authorList>
    </citation>
    <scope>NUCLEOTIDE SEQUENCE</scope>
    <source>
        <strain evidence="2">DSM 43935</strain>
    </source>
</reference>
<evidence type="ECO:0000259" key="1">
    <source>
        <dbReference type="Pfam" id="PF12680"/>
    </source>
</evidence>
<accession>A0AAE3KPN4</accession>
<organism evidence="2 3">
    <name type="scientific">Goodfellowiella coeruleoviolacea</name>
    <dbReference type="NCBI Taxonomy" id="334858"/>
    <lineage>
        <taxon>Bacteria</taxon>
        <taxon>Bacillati</taxon>
        <taxon>Actinomycetota</taxon>
        <taxon>Actinomycetes</taxon>
        <taxon>Pseudonocardiales</taxon>
        <taxon>Pseudonocardiaceae</taxon>
        <taxon>Goodfellowiella</taxon>
    </lineage>
</organism>
<protein>
    <submittedName>
        <fullName evidence="2">Ketosteroid isomerase-related protein</fullName>
    </submittedName>
</protein>
<dbReference type="InterPro" id="IPR037401">
    <property type="entry name" value="SnoaL-like"/>
</dbReference>
<dbReference type="GO" id="GO:0016853">
    <property type="term" value="F:isomerase activity"/>
    <property type="evidence" value="ECO:0007669"/>
    <property type="project" value="UniProtKB-KW"/>
</dbReference>
<feature type="domain" description="SnoaL-like" evidence="1">
    <location>
        <begin position="10"/>
        <end position="110"/>
    </location>
</feature>
<dbReference type="EMBL" id="JAMTCK010000024">
    <property type="protein sequence ID" value="MCP2170063.1"/>
    <property type="molecule type" value="Genomic_DNA"/>
</dbReference>
<name>A0AAE3KPN4_9PSEU</name>
<dbReference type="Gene3D" id="3.10.450.50">
    <property type="match status" value="1"/>
</dbReference>
<gene>
    <name evidence="2" type="ORF">LX83_006951</name>
</gene>
<dbReference type="InterPro" id="IPR032710">
    <property type="entry name" value="NTF2-like_dom_sf"/>
</dbReference>
<dbReference type="SUPFAM" id="SSF54427">
    <property type="entry name" value="NTF2-like"/>
    <property type="match status" value="1"/>
</dbReference>
<comment type="caution">
    <text evidence="2">The sequence shown here is derived from an EMBL/GenBank/DDBJ whole genome shotgun (WGS) entry which is preliminary data.</text>
</comment>